<keyword evidence="3" id="KW-1185">Reference proteome</keyword>
<name>A0A9P4XKU4_9HYPO</name>
<dbReference type="AlphaFoldDB" id="A0A9P4XKU4"/>
<feature type="repeat" description="WD" evidence="1">
    <location>
        <begin position="25"/>
        <end position="47"/>
    </location>
</feature>
<reference evidence="2 3" key="1">
    <citation type="submission" date="2018-06" db="EMBL/GenBank/DDBJ databases">
        <title>Genome analysis of cellulolytic fungus Trichoderma lentiforme CFAM-422.</title>
        <authorList>
            <person name="Steindorff A.S."/>
            <person name="Formighieri E.F."/>
            <person name="Midorikawa G.E.O."/>
            <person name="Tamietti M.S."/>
            <person name="Ramos E.Z."/>
            <person name="Silva A.S."/>
            <person name="Bon E.P.S."/>
            <person name="Mendes T.D."/>
            <person name="Damaso M.C.T."/>
            <person name="Favaro L.C.L."/>
        </authorList>
    </citation>
    <scope>NUCLEOTIDE SEQUENCE [LARGE SCALE GENOMIC DNA]</scope>
    <source>
        <strain evidence="2 3">CFAM-422</strain>
    </source>
</reference>
<dbReference type="Gene3D" id="2.130.10.10">
    <property type="entry name" value="YVTN repeat-like/Quinoprotein amine dehydrogenase"/>
    <property type="match status" value="1"/>
</dbReference>
<dbReference type="EMBL" id="QLNT01000005">
    <property type="protein sequence ID" value="KAF3074214.1"/>
    <property type="molecule type" value="Genomic_DNA"/>
</dbReference>
<evidence type="ECO:0000256" key="1">
    <source>
        <dbReference type="PROSITE-ProRule" id="PRU00221"/>
    </source>
</evidence>
<evidence type="ECO:0000313" key="3">
    <source>
        <dbReference type="Proteomes" id="UP000801864"/>
    </source>
</evidence>
<organism evidence="2 3">
    <name type="scientific">Trichoderma lentiforme</name>
    <dbReference type="NCBI Taxonomy" id="1567552"/>
    <lineage>
        <taxon>Eukaryota</taxon>
        <taxon>Fungi</taxon>
        <taxon>Dikarya</taxon>
        <taxon>Ascomycota</taxon>
        <taxon>Pezizomycotina</taxon>
        <taxon>Sordariomycetes</taxon>
        <taxon>Hypocreomycetidae</taxon>
        <taxon>Hypocreales</taxon>
        <taxon>Hypocreaceae</taxon>
        <taxon>Trichoderma</taxon>
    </lineage>
</organism>
<dbReference type="InterPro" id="IPR036322">
    <property type="entry name" value="WD40_repeat_dom_sf"/>
</dbReference>
<dbReference type="PROSITE" id="PS50082">
    <property type="entry name" value="WD_REPEATS_2"/>
    <property type="match status" value="1"/>
</dbReference>
<proteinExistence type="predicted"/>
<accession>A0A9P4XKU4</accession>
<evidence type="ECO:0000313" key="2">
    <source>
        <dbReference type="EMBL" id="KAF3074214.1"/>
    </source>
</evidence>
<gene>
    <name evidence="2" type="ORF">CFAM422_003782</name>
</gene>
<keyword evidence="1" id="KW-0853">WD repeat</keyword>
<dbReference type="Pfam" id="PF00400">
    <property type="entry name" value="WD40"/>
    <property type="match status" value="1"/>
</dbReference>
<comment type="caution">
    <text evidence="2">The sequence shown here is derived from an EMBL/GenBank/DDBJ whole genome shotgun (WGS) entry which is preliminary data.</text>
</comment>
<dbReference type="Proteomes" id="UP000801864">
    <property type="component" value="Unassembled WGS sequence"/>
</dbReference>
<sequence>MDGYIFKWHPLMDDNVEARAAADEIAASPNGKVFATSSSNGTVRIWNFAHFSIAYQISSDDLVTGLTFSPDSGRLYDLRGGSINAWEPTSLTRFLESQYGIGDINEKIESHEVLPASTKSHIRNFGTVTAMAPAPNSRSYCVGHEDGTVILLQKRNSDGVGFAKFHNFLSAEHITWSKDGKYVAVADLAEEVQVKAPHQDNDRPLEISSLSSPQVDLGAGNIEETIFNLDSKLLFSSTRRKGFVCHVIDGAQQFCCELKPGSLRQWLPHPTEPSLLLAFGPVDVLVYTWCGLKRISPSIYLELQRPGLVSR</sequence>
<evidence type="ECO:0008006" key="4">
    <source>
        <dbReference type="Google" id="ProtNLM"/>
    </source>
</evidence>
<dbReference type="InterPro" id="IPR001680">
    <property type="entry name" value="WD40_rpt"/>
</dbReference>
<dbReference type="InterPro" id="IPR015943">
    <property type="entry name" value="WD40/YVTN_repeat-like_dom_sf"/>
</dbReference>
<protein>
    <recommendedName>
        <fullName evidence="4">Transducin/WD40 repeat-like superfamily protein</fullName>
    </recommendedName>
</protein>
<dbReference type="SUPFAM" id="SSF50978">
    <property type="entry name" value="WD40 repeat-like"/>
    <property type="match status" value="1"/>
</dbReference>